<dbReference type="Pfam" id="PF00004">
    <property type="entry name" value="AAA"/>
    <property type="match status" value="1"/>
</dbReference>
<evidence type="ECO:0000256" key="3">
    <source>
        <dbReference type="ARBA" id="ARBA00022840"/>
    </source>
</evidence>
<dbReference type="InterPro" id="IPR003593">
    <property type="entry name" value="AAA+_ATPase"/>
</dbReference>
<dbReference type="Proteomes" id="UP000446786">
    <property type="component" value="Unassembled WGS sequence"/>
</dbReference>
<dbReference type="EMBL" id="WTYE01000001">
    <property type="protein sequence ID" value="MXP31256.1"/>
    <property type="molecule type" value="Genomic_DNA"/>
</dbReference>
<dbReference type="CDD" id="cd19481">
    <property type="entry name" value="RecA-like_protease"/>
    <property type="match status" value="1"/>
</dbReference>
<evidence type="ECO:0000313" key="7">
    <source>
        <dbReference type="Proteomes" id="UP000446786"/>
    </source>
</evidence>
<sequence length="625" mass="67162">MNARAETRPSLAGLAERYLLALAPSPVPAGIANDTSGPLDPTGLGGQIAAIARNPSQRDSRLLALQSAFGFGDPELLAAALAYRVETDPYFAHQIARFQEPLGKGHILIGFLASAFGLDDAGILELAGGGAVASGLLDVGTEDAVLCERGLVMPQAMLAAVGGHPRKESFANPLDPLSVKFAPAQRDQMADLSTWLSGGTGRVLHVANADREEALAFAHQLAARRQEEPVVIDSAAPAPPAWLHLRRALPIISVDLGVGEHWSFPQQVCAHTPCIIVSGLDGKIDCARPIRTWQGGALDCHEREQVWQDWGYPAAEAVSLANRYRQGAGAIARAARSMESQADPGCAIAHTTPALDLLAQRCKSADIPEDALIATPDLRDSLRQVEQRILLRERLSDNLGPALTARYRPGVRALFTGESGTGKTLAASWLSARLGLPLYRVDMAALSSKWIGETEKNLSQLLSAAETSDAILFFDEADALFGSRTDVSDSNDRHANAQTNFLLQRIEDFEGIALLTTNSRDRFDSAFVRRLDAILEFPLPDAAARRQLWLSHLGDHHSLTGADIDILARELDLAGGHIRNVVLGAAIRARIEERAINRADLFSAIADELEKLGRATPEIFPTLES</sequence>
<dbReference type="InterPro" id="IPR003959">
    <property type="entry name" value="ATPase_AAA_core"/>
</dbReference>
<protein>
    <submittedName>
        <fullName evidence="6">AAA family ATPase</fullName>
    </submittedName>
</protein>
<comment type="similarity">
    <text evidence="1">Belongs to the AAA ATPase family.</text>
</comment>
<dbReference type="AlphaFoldDB" id="A0A845AZU3"/>
<name>A0A845AZU3_9SPHN</name>
<keyword evidence="2" id="KW-0547">Nucleotide-binding</keyword>
<proteinExistence type="inferred from homology"/>
<feature type="domain" description="AAA+ ATPase" evidence="4">
    <location>
        <begin position="409"/>
        <end position="541"/>
    </location>
</feature>
<dbReference type="InterPro" id="IPR050221">
    <property type="entry name" value="26S_Proteasome_ATPase"/>
</dbReference>
<dbReference type="SUPFAM" id="SSF52540">
    <property type="entry name" value="P-loop containing nucleoside triphosphate hydrolases"/>
    <property type="match status" value="1"/>
</dbReference>
<dbReference type="InterPro" id="IPR027417">
    <property type="entry name" value="P-loop_NTPase"/>
</dbReference>
<dbReference type="Gene3D" id="3.40.50.300">
    <property type="entry name" value="P-loop containing nucleotide triphosphate hydrolases"/>
    <property type="match status" value="1"/>
</dbReference>
<dbReference type="PANTHER" id="PTHR23073">
    <property type="entry name" value="26S PROTEASOME REGULATORY SUBUNIT"/>
    <property type="match status" value="1"/>
</dbReference>
<dbReference type="GO" id="GO:0016887">
    <property type="term" value="F:ATP hydrolysis activity"/>
    <property type="evidence" value="ECO:0007669"/>
    <property type="project" value="InterPro"/>
</dbReference>
<reference evidence="6 7" key="1">
    <citation type="submission" date="2019-12" db="EMBL/GenBank/DDBJ databases">
        <title>Genomic-based taxomic classification of the family Erythrobacteraceae.</title>
        <authorList>
            <person name="Xu L."/>
        </authorList>
    </citation>
    <scope>NUCLEOTIDE SEQUENCE [LARGE SCALE GENOMIC DNA]</scope>
    <source>
        <strain evidence="6 7">JCM 16677</strain>
    </source>
</reference>
<dbReference type="EMBL" id="WTYE01000001">
    <property type="protein sequence ID" value="MXP34016.1"/>
    <property type="molecule type" value="Genomic_DNA"/>
</dbReference>
<evidence type="ECO:0000259" key="4">
    <source>
        <dbReference type="SMART" id="SM00382"/>
    </source>
</evidence>
<evidence type="ECO:0000313" key="5">
    <source>
        <dbReference type="EMBL" id="MXP31256.1"/>
    </source>
</evidence>
<comment type="caution">
    <text evidence="6">The sequence shown here is derived from an EMBL/GenBank/DDBJ whole genome shotgun (WGS) entry which is preliminary data.</text>
</comment>
<accession>A0A845AZU3</accession>
<keyword evidence="3" id="KW-0067">ATP-binding</keyword>
<dbReference type="GO" id="GO:0005524">
    <property type="term" value="F:ATP binding"/>
    <property type="evidence" value="ECO:0007669"/>
    <property type="project" value="UniProtKB-KW"/>
</dbReference>
<dbReference type="SMART" id="SM00382">
    <property type="entry name" value="AAA"/>
    <property type="match status" value="1"/>
</dbReference>
<keyword evidence="7" id="KW-1185">Reference proteome</keyword>
<dbReference type="OrthoDB" id="7438987at2"/>
<evidence type="ECO:0000256" key="2">
    <source>
        <dbReference type="ARBA" id="ARBA00022741"/>
    </source>
</evidence>
<dbReference type="RefSeq" id="WP_160778717.1">
    <property type="nucleotide sequence ID" value="NZ_BAAAZF010000001.1"/>
</dbReference>
<organism evidence="6 7">
    <name type="scientific">Parerythrobacter jejuensis</name>
    <dbReference type="NCBI Taxonomy" id="795812"/>
    <lineage>
        <taxon>Bacteria</taxon>
        <taxon>Pseudomonadati</taxon>
        <taxon>Pseudomonadota</taxon>
        <taxon>Alphaproteobacteria</taxon>
        <taxon>Sphingomonadales</taxon>
        <taxon>Erythrobacteraceae</taxon>
        <taxon>Parerythrobacter</taxon>
    </lineage>
</organism>
<evidence type="ECO:0000256" key="1">
    <source>
        <dbReference type="ARBA" id="ARBA00006914"/>
    </source>
</evidence>
<evidence type="ECO:0000313" key="6">
    <source>
        <dbReference type="EMBL" id="MXP34016.1"/>
    </source>
</evidence>
<gene>
    <name evidence="5" type="ORF">GRI94_05380</name>
    <name evidence="6" type="ORF">GRI94_19470</name>
</gene>